<proteinExistence type="predicted"/>
<gene>
    <name evidence="1" type="ORF">GCM10011491_14810</name>
</gene>
<dbReference type="EMBL" id="BMHH01000004">
    <property type="protein sequence ID" value="GGA88091.1"/>
    <property type="molecule type" value="Genomic_DNA"/>
</dbReference>
<comment type="caution">
    <text evidence="1">The sequence shown here is derived from an EMBL/GenBank/DDBJ whole genome shotgun (WGS) entry which is preliminary data.</text>
</comment>
<reference evidence="1" key="1">
    <citation type="journal article" date="2014" name="Int. J. Syst. Evol. Microbiol.">
        <title>Complete genome sequence of Corynebacterium casei LMG S-19264T (=DSM 44701T), isolated from a smear-ripened cheese.</title>
        <authorList>
            <consortium name="US DOE Joint Genome Institute (JGI-PGF)"/>
            <person name="Walter F."/>
            <person name="Albersmeier A."/>
            <person name="Kalinowski J."/>
            <person name="Ruckert C."/>
        </authorList>
    </citation>
    <scope>NUCLEOTIDE SEQUENCE</scope>
    <source>
        <strain evidence="1">CGMCC 1.15082</strain>
    </source>
</reference>
<keyword evidence="2" id="KW-1185">Reference proteome</keyword>
<name>A0A916S812_9HYPH</name>
<sequence length="116" mass="13172">MDAVELPRRISFLPKPVPAAGMGSAASKAADIERVRFERGPQYRQFPLDIMVKEDDGSFRIRPCGNAIRLRLDDIQPPLMRQWQQRCGLRSLVRKEIFAARADSALRMSHRASLPV</sequence>
<dbReference type="AlphaFoldDB" id="A0A916S812"/>
<protein>
    <submittedName>
        <fullName evidence="1">Uncharacterized protein</fullName>
    </submittedName>
</protein>
<evidence type="ECO:0000313" key="1">
    <source>
        <dbReference type="EMBL" id="GGA88091.1"/>
    </source>
</evidence>
<evidence type="ECO:0000313" key="2">
    <source>
        <dbReference type="Proteomes" id="UP000646478"/>
    </source>
</evidence>
<reference evidence="1" key="2">
    <citation type="submission" date="2020-09" db="EMBL/GenBank/DDBJ databases">
        <authorList>
            <person name="Sun Q."/>
            <person name="Zhou Y."/>
        </authorList>
    </citation>
    <scope>NUCLEOTIDE SEQUENCE</scope>
    <source>
        <strain evidence="1">CGMCC 1.15082</strain>
    </source>
</reference>
<dbReference type="Proteomes" id="UP000646478">
    <property type="component" value="Unassembled WGS sequence"/>
</dbReference>
<accession>A0A916S812</accession>
<organism evidence="1 2">
    <name type="scientific">Brucella endophytica</name>
    <dbReference type="NCBI Taxonomy" id="1963359"/>
    <lineage>
        <taxon>Bacteria</taxon>
        <taxon>Pseudomonadati</taxon>
        <taxon>Pseudomonadota</taxon>
        <taxon>Alphaproteobacteria</taxon>
        <taxon>Hyphomicrobiales</taxon>
        <taxon>Brucellaceae</taxon>
        <taxon>Brucella/Ochrobactrum group</taxon>
        <taxon>Brucella</taxon>
    </lineage>
</organism>